<dbReference type="InterPro" id="IPR035699">
    <property type="entry name" value="AAA_6"/>
</dbReference>
<dbReference type="InterPro" id="IPR027417">
    <property type="entry name" value="P-loop_NTPase"/>
</dbReference>
<dbReference type="PANTHER" id="PTHR45703">
    <property type="entry name" value="DYNEIN HEAVY CHAIN"/>
    <property type="match status" value="1"/>
</dbReference>
<protein>
    <submittedName>
        <fullName evidence="4">Uncharacterized protein</fullName>
    </submittedName>
</protein>
<feature type="domain" description="Dynein heavy chain linker" evidence="2">
    <location>
        <begin position="625"/>
        <end position="951"/>
    </location>
</feature>
<dbReference type="GO" id="GO:0007018">
    <property type="term" value="P:microtubule-based movement"/>
    <property type="evidence" value="ECO:0007669"/>
    <property type="project" value="InterPro"/>
</dbReference>
<dbReference type="InterPro" id="IPR042222">
    <property type="entry name" value="Dynein_2_N"/>
</dbReference>
<proteinExistence type="predicted"/>
<dbReference type="Pfam" id="PF12774">
    <property type="entry name" value="AAA_6"/>
    <property type="match status" value="1"/>
</dbReference>
<organism evidence="4">
    <name type="scientific">Amphimedon queenslandica</name>
    <name type="common">Sponge</name>
    <dbReference type="NCBI Taxonomy" id="400682"/>
    <lineage>
        <taxon>Eukaryota</taxon>
        <taxon>Metazoa</taxon>
        <taxon>Porifera</taxon>
        <taxon>Demospongiae</taxon>
        <taxon>Heteroscleromorpha</taxon>
        <taxon>Haplosclerida</taxon>
        <taxon>Niphatidae</taxon>
        <taxon>Amphimedon</taxon>
    </lineage>
</organism>
<evidence type="ECO:0000259" key="3">
    <source>
        <dbReference type="Pfam" id="PF12774"/>
    </source>
</evidence>
<dbReference type="InParanoid" id="A0A1X7TKM5"/>
<dbReference type="GO" id="GO:0030286">
    <property type="term" value="C:dynein complex"/>
    <property type="evidence" value="ECO:0007669"/>
    <property type="project" value="InterPro"/>
</dbReference>
<dbReference type="Pfam" id="PF08393">
    <property type="entry name" value="DHC_N2"/>
    <property type="match status" value="1"/>
</dbReference>
<feature type="domain" description="Dynein heavy chain hydrolytic ATP-binding dynein motor region" evidence="3">
    <location>
        <begin position="1425"/>
        <end position="1615"/>
    </location>
</feature>
<dbReference type="Gene3D" id="3.40.50.300">
    <property type="entry name" value="P-loop containing nucleotide triphosphate hydrolases"/>
    <property type="match status" value="1"/>
</dbReference>
<dbReference type="InterPro" id="IPR026983">
    <property type="entry name" value="DHC"/>
</dbReference>
<dbReference type="Gene3D" id="1.20.140.100">
    <property type="entry name" value="Dynein heavy chain, N-terminal domain 2"/>
    <property type="match status" value="1"/>
</dbReference>
<reference evidence="4" key="1">
    <citation type="submission" date="2017-05" db="UniProtKB">
        <authorList>
            <consortium name="EnsemblMetazoa"/>
        </authorList>
    </citation>
    <scope>IDENTIFICATION</scope>
</reference>
<dbReference type="GO" id="GO:0051959">
    <property type="term" value="F:dynein light intermediate chain binding"/>
    <property type="evidence" value="ECO:0007669"/>
    <property type="project" value="InterPro"/>
</dbReference>
<dbReference type="GO" id="GO:0045505">
    <property type="term" value="F:dynein intermediate chain binding"/>
    <property type="evidence" value="ECO:0007669"/>
    <property type="project" value="InterPro"/>
</dbReference>
<dbReference type="InterPro" id="IPR013602">
    <property type="entry name" value="Dynein_heavy_linker"/>
</dbReference>
<accession>A0A1X7TKM5</accession>
<dbReference type="Gene3D" id="1.10.287.2620">
    <property type="match status" value="1"/>
</dbReference>
<dbReference type="GO" id="GO:0005524">
    <property type="term" value="F:ATP binding"/>
    <property type="evidence" value="ECO:0007669"/>
    <property type="project" value="InterPro"/>
</dbReference>
<name>A0A1X7TKM5_AMPQE</name>
<dbReference type="eggNOG" id="KOG3595">
    <property type="taxonomic scope" value="Eukaryota"/>
</dbReference>
<dbReference type="EnsemblMetazoa" id="Aqu2.1.15314_001">
    <property type="protein sequence ID" value="Aqu2.1.15314_001"/>
    <property type="gene ID" value="Aqu2.1.15314"/>
</dbReference>
<evidence type="ECO:0000313" key="4">
    <source>
        <dbReference type="EnsemblMetazoa" id="Aqu2.1.15314_001"/>
    </source>
</evidence>
<sequence length="1781" mass="199990">MEFKDTVPWDPYQLQVIDKPRLHSLHFVATVFGILLVYPDRECEHRSFAEWHRDKYIFRAIRRIKFFKEYLPRKTLRLWHQNASRAKYNRIRSSTYFSGARFHVPFLKLLQQINSLSRDMLSLRGNNISSCGCCTREEFSVYVRTNNKQLLKYFDKYFRYSLKVIGETVSNSHKYVEGLVAEKRHKPFVSELPISIQRRQHKQLEDDIENGYHRCNQLKELIKLVKEIVSSSVISLVEDHVNQWLSVVMSEREGTRETSGGTIEKEEDEGREQGVPQCLWQIQLQINEEGMLSYDTDYSQLKTMLLNPLTNSIIALFTAYEAAINTALHEEQGTPSLSLFSSTHASLSQFKMRGNEEGEGENEESLLSNCLLNESLINDLETNEVLSSATECLTELFESIESELKEFCNQSNWLIQLNEYVSTWEGRREGGEGFKTIKPEDIKVALTSGFQWLDKLGSLPLHFVTLSSHSLVCVRTESLATSLRPRLHAIMDWVQTHCLRSIHSQSLRITEITTQHIEILSSKRMDLEGFARFSQQLKHNKKGEGERVSYPPICNACENEMLCIVSELKSPPFTDPLSDISLTILQLEEIYNDIVNISHSHYDGLSKWRTAITGEPTDATEMKKAMAYLKARMEIWRNLRTFNATEREWLTKPFKKLNVQDVGEKLKKWLSTIDSLSQILSVDDPVLMTLSERINEYNNLLPLLKKLSSPSVKHTHWYTLLAAVEVQYNSSTLYTLQDLLLYKLLSPENRPLLNEVCQSAEREAALKNSVETLQKKWEGRKFVLDKESYEKYSFAFPLSSPSPDILTETRESLRVTKFALSSPSMESSVVSASGPSITRLVDAREVLQELEEDLTLVQVYCGSPHCVGGLKGQLEYWSSALRQLMELVELVESCQNKWWSCLYLFGDIPTEEHLAYGLTHVQSASEQWSNVLKHIREQDGSVLTLFESTKMKGQKGYRDLHGDTLRGLMGLHAATGDEDQSIDTSDVSWLSESVPQAALLTVQSKWTPIITSAFDNALMIDSARSQFERIINHLIQLLHLTSSYPHSHPQTITTLKSLIVSAKHKLDLIKNITRGLSLSHHVLYQLLESPVLYHPSPSRLSSVPSSMTNSRNSMPPLAAVGRLHPLPEPLVASNKSLVSSRFSAGTQSHTKPSGLSSAKSLMPTVPSIGTGCRVQCGPEVSFSYGFEYYGSDTSIVLSPSLEKSVVSMMRSLVAVDGCSGLLVSEGHRGKSYGSNLESARDVAKILGRPYYTLTCLSTTSTSVLLSSLSSSLQSGSILILQSFTALPVPAQLVVSQWLKEVYEKMKNGLLGGPDPVLPPPTNKIQVTGGGGPYSVSSTASLGSHHDYKSSSTSHVGAGNRMDWYSSVQHGANLLGPKAEIELTGEERTTLVANGYFSCIAVTDEGSDNEREDEEEEEMKNYPSITEEVIASFRCVQSESLDLVPITECLLLSSGYSNAASIAIKLVDCLNELKVNGIIKISMSLLKLLCTTYCHQQLLSSSQYSVSQHKDKTTLENMEKKCVWRALMKGLHFSESDKETGLQIIDTKLGICVEEETQGEVERGHRKTLMRAIEKEFEERHLQMKPEITEKIMELDGALESRRCVIIYGPSSSGKSTLYQLLSQAHNHLLSNNGTVNEEGKKGGKGGKKKMIYVTHINPEAYTLTELFGGYLSSSETATGSKYTDESSWSTGILARLFQQAEDSNNRTIELKDRERGRGGGGKKGTSLSITHWIVFNGFNWNHIHWLESLLTHPHKLKLSNGDTLSLPGTDNKCIIILMAGC</sequence>
<evidence type="ECO:0000256" key="1">
    <source>
        <dbReference type="SAM" id="MobiDB-lite"/>
    </source>
</evidence>
<dbReference type="PANTHER" id="PTHR45703:SF36">
    <property type="entry name" value="DYNEIN HEAVY CHAIN, CYTOPLASMIC"/>
    <property type="match status" value="1"/>
</dbReference>
<feature type="region of interest" description="Disordered" evidence="1">
    <location>
        <begin position="253"/>
        <end position="272"/>
    </location>
</feature>
<evidence type="ECO:0000259" key="2">
    <source>
        <dbReference type="Pfam" id="PF08393"/>
    </source>
</evidence>